<dbReference type="PRINTS" id="PR00180">
    <property type="entry name" value="CRETINALDHBP"/>
</dbReference>
<dbReference type="SMART" id="SM01100">
    <property type="entry name" value="CRAL_TRIO_N"/>
    <property type="match status" value="1"/>
</dbReference>
<dbReference type="PROSITE" id="PS50191">
    <property type="entry name" value="CRAL_TRIO"/>
    <property type="match status" value="1"/>
</dbReference>
<gene>
    <name evidence="3" type="primary">LOC117639803</name>
</gene>
<dbReference type="InParanoid" id="A0A6P8YCU1"/>
<dbReference type="PANTHER" id="PTHR10174">
    <property type="entry name" value="ALPHA-TOCOPHEROL TRANSFER PROTEIN-RELATED"/>
    <property type="match status" value="1"/>
</dbReference>
<dbReference type="InterPro" id="IPR001251">
    <property type="entry name" value="CRAL-TRIO_dom"/>
</dbReference>
<organism evidence="3">
    <name type="scientific">Thrips palmi</name>
    <name type="common">Melon thrips</name>
    <dbReference type="NCBI Taxonomy" id="161013"/>
    <lineage>
        <taxon>Eukaryota</taxon>
        <taxon>Metazoa</taxon>
        <taxon>Ecdysozoa</taxon>
        <taxon>Arthropoda</taxon>
        <taxon>Hexapoda</taxon>
        <taxon>Insecta</taxon>
        <taxon>Pterygota</taxon>
        <taxon>Neoptera</taxon>
        <taxon>Paraneoptera</taxon>
        <taxon>Thysanoptera</taxon>
        <taxon>Terebrantia</taxon>
        <taxon>Thripoidea</taxon>
        <taxon>Thripidae</taxon>
        <taxon>Thrips</taxon>
    </lineage>
</organism>
<dbReference type="SUPFAM" id="SSF52087">
    <property type="entry name" value="CRAL/TRIO domain"/>
    <property type="match status" value="1"/>
</dbReference>
<evidence type="ECO:0000313" key="2">
    <source>
        <dbReference type="Proteomes" id="UP000515158"/>
    </source>
</evidence>
<keyword evidence="2" id="KW-1185">Reference proteome</keyword>
<dbReference type="PANTHER" id="PTHR10174:SF220">
    <property type="entry name" value="LD41874P"/>
    <property type="match status" value="1"/>
</dbReference>
<dbReference type="Gene3D" id="1.10.8.20">
    <property type="entry name" value="N-terminal domain of phosphatidylinositol transfer protein sec14p"/>
    <property type="match status" value="1"/>
</dbReference>
<dbReference type="GeneID" id="117639803"/>
<sequence>MLKGSRGVASIHSDPTGTLLVSRWTCVDEVDERRGMAPKAGTSWTWPDVLDGLKTAESLFLQMGEFVLRFESEEFGDEYEERARLELRETPEQKKEAVAKLRELLKADPELDVPYEEENFLLTFLRPTHFYPESAYTRMQNFFRFKVKYPKYCSGLIPSRERNVFEQGILTVFPTRDHLGRRVLLIEAGKKWKPKQCTLDEIFKGVMVVLEAAISEPRTQVSGVQVILDMDGLSLSHVWQFTPGFAKAVVDWVQDCIPVRLKGVHIVNQPYVFNMVFAIFKPLLNAKLRNRIHFHGTDRQSLLNHVDAKCLTTAYGGGVAIPDFPGGKLCDLLSNYDSHYELRAQNGYTTKK</sequence>
<dbReference type="InterPro" id="IPR036273">
    <property type="entry name" value="CRAL/TRIO_N_dom_sf"/>
</dbReference>
<reference evidence="3" key="1">
    <citation type="submission" date="2025-08" db="UniProtKB">
        <authorList>
            <consortium name="RefSeq"/>
        </authorList>
    </citation>
    <scope>IDENTIFICATION</scope>
    <source>
        <tissue evidence="3">Total insect</tissue>
    </source>
</reference>
<dbReference type="SUPFAM" id="SSF46938">
    <property type="entry name" value="CRAL/TRIO N-terminal domain"/>
    <property type="match status" value="1"/>
</dbReference>
<dbReference type="CDD" id="cd00170">
    <property type="entry name" value="SEC14"/>
    <property type="match status" value="1"/>
</dbReference>
<name>A0A6P8YCU1_THRPL</name>
<proteinExistence type="predicted"/>
<evidence type="ECO:0000313" key="3">
    <source>
        <dbReference type="RefSeq" id="XP_034231612.1"/>
    </source>
</evidence>
<dbReference type="SMART" id="SM00516">
    <property type="entry name" value="SEC14"/>
    <property type="match status" value="1"/>
</dbReference>
<dbReference type="KEGG" id="tpal:117639803"/>
<dbReference type="RefSeq" id="XP_034231612.1">
    <property type="nucleotide sequence ID" value="XM_034375721.1"/>
</dbReference>
<dbReference type="Proteomes" id="UP000515158">
    <property type="component" value="Unplaced"/>
</dbReference>
<dbReference type="Pfam" id="PF00650">
    <property type="entry name" value="CRAL_TRIO"/>
    <property type="match status" value="1"/>
</dbReference>
<dbReference type="Gene3D" id="1.20.5.1200">
    <property type="entry name" value="Alpha-tocopherol transfer"/>
    <property type="match status" value="1"/>
</dbReference>
<dbReference type="InterPro" id="IPR036865">
    <property type="entry name" value="CRAL-TRIO_dom_sf"/>
</dbReference>
<evidence type="ECO:0000259" key="1">
    <source>
        <dbReference type="PROSITE" id="PS50191"/>
    </source>
</evidence>
<dbReference type="GO" id="GO:0016020">
    <property type="term" value="C:membrane"/>
    <property type="evidence" value="ECO:0007669"/>
    <property type="project" value="TreeGrafter"/>
</dbReference>
<dbReference type="OrthoDB" id="75724at2759"/>
<accession>A0A6P8YCU1</accession>
<protein>
    <submittedName>
        <fullName evidence="3">Alpha-tocopherol transfer protein-like isoform X1</fullName>
    </submittedName>
</protein>
<dbReference type="Gene3D" id="3.40.525.10">
    <property type="entry name" value="CRAL-TRIO lipid binding domain"/>
    <property type="match status" value="1"/>
</dbReference>
<dbReference type="AlphaFoldDB" id="A0A6P8YCU1"/>
<dbReference type="InterPro" id="IPR011074">
    <property type="entry name" value="CRAL/TRIO_N_dom"/>
</dbReference>
<dbReference type="GO" id="GO:1902936">
    <property type="term" value="F:phosphatidylinositol bisphosphate binding"/>
    <property type="evidence" value="ECO:0007669"/>
    <property type="project" value="TreeGrafter"/>
</dbReference>
<feature type="domain" description="CRAL-TRIO" evidence="1">
    <location>
        <begin position="161"/>
        <end position="323"/>
    </location>
</feature>